<name>A0A1S3JFH2_LINAN</name>
<dbReference type="KEGG" id="lak:106172654"/>
<feature type="transmembrane region" description="Helical" evidence="1">
    <location>
        <begin position="12"/>
        <end position="30"/>
    </location>
</feature>
<sequence length="390" mass="45035">MSAEQIRPSLRLTSGVFLILFGIILLCFCMEFNGHRAKLDDVWLASIHSKNTQKANGHVQQMQACNLDFLQRYLLKNERFLGNGKWINGTWLPKDCIMPKLLSPSQLGSCLKSKKIRKIGQTGDSQSMRYTGVLHGGEGLFTRNVHVLKRENSGIRTPSPNYFSPPLDIKSIRVANRDCSGCAGELVRCTAPNLNVTTDIEVLITEFTKDHEITTKRNSWKSDCDIRLKNISQIYCQESVTTQEVYFREYWPLSGYPDVINIYAVHVHESQKRTPRDFARDFTWFIDLIVSVIPKTTKILYWNSPQVDPSKQPVEWRDVTSNEFIKQLNAISASVIRKYIIEKNATNLYPMFDLYEISKDVLHWNRDGVHFEPIWYKKVISLFWATLCQD</sequence>
<dbReference type="OrthoDB" id="10693859at2759"/>
<proteinExistence type="predicted"/>
<gene>
    <name evidence="3" type="primary">LOC106172654</name>
</gene>
<evidence type="ECO:0000313" key="3">
    <source>
        <dbReference type="RefSeq" id="XP_013408901.1"/>
    </source>
</evidence>
<keyword evidence="1" id="KW-1133">Transmembrane helix</keyword>
<reference evidence="3" key="1">
    <citation type="submission" date="2025-08" db="UniProtKB">
        <authorList>
            <consortium name="RefSeq"/>
        </authorList>
    </citation>
    <scope>IDENTIFICATION</scope>
    <source>
        <tissue evidence="3">Gonads</tissue>
    </source>
</reference>
<dbReference type="RefSeq" id="XP_013408901.1">
    <property type="nucleotide sequence ID" value="XM_013553447.1"/>
</dbReference>
<evidence type="ECO:0000313" key="2">
    <source>
        <dbReference type="Proteomes" id="UP000085678"/>
    </source>
</evidence>
<dbReference type="InParanoid" id="A0A1S3JFH2"/>
<dbReference type="SUPFAM" id="SSF52266">
    <property type="entry name" value="SGNH hydrolase"/>
    <property type="match status" value="1"/>
</dbReference>
<dbReference type="GeneID" id="106172654"/>
<keyword evidence="1" id="KW-0812">Transmembrane</keyword>
<accession>A0A1S3JFH2</accession>
<keyword evidence="1" id="KW-0472">Membrane</keyword>
<evidence type="ECO:0000256" key="1">
    <source>
        <dbReference type="SAM" id="Phobius"/>
    </source>
</evidence>
<organism evidence="2 3">
    <name type="scientific">Lingula anatina</name>
    <name type="common">Brachiopod</name>
    <name type="synonym">Lingula unguis</name>
    <dbReference type="NCBI Taxonomy" id="7574"/>
    <lineage>
        <taxon>Eukaryota</taxon>
        <taxon>Metazoa</taxon>
        <taxon>Spiralia</taxon>
        <taxon>Lophotrochozoa</taxon>
        <taxon>Brachiopoda</taxon>
        <taxon>Linguliformea</taxon>
        <taxon>Lingulata</taxon>
        <taxon>Lingulida</taxon>
        <taxon>Linguloidea</taxon>
        <taxon>Lingulidae</taxon>
        <taxon>Lingula</taxon>
    </lineage>
</organism>
<dbReference type="Proteomes" id="UP000085678">
    <property type="component" value="Unplaced"/>
</dbReference>
<protein>
    <submittedName>
        <fullName evidence="3">Uncharacterized protein LOC106172654</fullName>
    </submittedName>
</protein>
<keyword evidence="2" id="KW-1185">Reference proteome</keyword>
<dbReference type="AlphaFoldDB" id="A0A1S3JFH2"/>